<evidence type="ECO:0000256" key="1">
    <source>
        <dbReference type="SAM" id="MobiDB-lite"/>
    </source>
</evidence>
<accession>A0A1J7IK94</accession>
<dbReference type="InParanoid" id="A0A1J7IK94"/>
<feature type="compositionally biased region" description="Basic and acidic residues" evidence="1">
    <location>
        <begin position="517"/>
        <end position="538"/>
    </location>
</feature>
<gene>
    <name evidence="3" type="ORF">CONLIGDRAFT_456700</name>
</gene>
<dbReference type="OrthoDB" id="5312133at2759"/>
<keyword evidence="2" id="KW-1133">Transmembrane helix</keyword>
<feature type="transmembrane region" description="Helical" evidence="2">
    <location>
        <begin position="20"/>
        <end position="39"/>
    </location>
</feature>
<proteinExistence type="predicted"/>
<organism evidence="3 4">
    <name type="scientific">Coniochaeta ligniaria NRRL 30616</name>
    <dbReference type="NCBI Taxonomy" id="1408157"/>
    <lineage>
        <taxon>Eukaryota</taxon>
        <taxon>Fungi</taxon>
        <taxon>Dikarya</taxon>
        <taxon>Ascomycota</taxon>
        <taxon>Pezizomycotina</taxon>
        <taxon>Sordariomycetes</taxon>
        <taxon>Sordariomycetidae</taxon>
        <taxon>Coniochaetales</taxon>
        <taxon>Coniochaetaceae</taxon>
        <taxon>Coniochaeta</taxon>
    </lineage>
</organism>
<feature type="region of interest" description="Disordered" evidence="1">
    <location>
        <begin position="600"/>
        <end position="626"/>
    </location>
</feature>
<evidence type="ECO:0000313" key="4">
    <source>
        <dbReference type="Proteomes" id="UP000182658"/>
    </source>
</evidence>
<dbReference type="Proteomes" id="UP000182658">
    <property type="component" value="Unassembled WGS sequence"/>
</dbReference>
<feature type="compositionally biased region" description="Basic and acidic residues" evidence="1">
    <location>
        <begin position="545"/>
        <end position="557"/>
    </location>
</feature>
<dbReference type="AlphaFoldDB" id="A0A1J7IK94"/>
<reference evidence="3 4" key="1">
    <citation type="submission" date="2016-10" db="EMBL/GenBank/DDBJ databases">
        <title>Draft genome sequence of Coniochaeta ligniaria NRRL30616, a lignocellulolytic fungus for bioabatement of inhibitors in plant biomass hydrolysates.</title>
        <authorList>
            <consortium name="DOE Joint Genome Institute"/>
            <person name="Jimenez D.J."/>
            <person name="Hector R.E."/>
            <person name="Riley R."/>
            <person name="Sun H."/>
            <person name="Grigoriev I.V."/>
            <person name="Van Elsas J.D."/>
            <person name="Nichols N.N."/>
        </authorList>
    </citation>
    <scope>NUCLEOTIDE SEQUENCE [LARGE SCALE GENOMIC DNA]</scope>
    <source>
        <strain evidence="3 4">NRRL 30616</strain>
    </source>
</reference>
<evidence type="ECO:0000313" key="3">
    <source>
        <dbReference type="EMBL" id="OIW27983.1"/>
    </source>
</evidence>
<dbReference type="PANTHER" id="PTHR42055:SF1">
    <property type="entry name" value="YALI0E03476P"/>
    <property type="match status" value="1"/>
</dbReference>
<dbReference type="PANTHER" id="PTHR42055">
    <property type="entry name" value="YALI0E03476P"/>
    <property type="match status" value="1"/>
</dbReference>
<feature type="region of interest" description="Disordered" evidence="1">
    <location>
        <begin position="503"/>
        <end position="557"/>
    </location>
</feature>
<dbReference type="EMBL" id="KV875099">
    <property type="protein sequence ID" value="OIW27983.1"/>
    <property type="molecule type" value="Genomic_DNA"/>
</dbReference>
<keyword evidence="2" id="KW-0812">Transmembrane</keyword>
<evidence type="ECO:0000256" key="2">
    <source>
        <dbReference type="SAM" id="Phobius"/>
    </source>
</evidence>
<keyword evidence="4" id="KW-1185">Reference proteome</keyword>
<sequence>MPKQYVVFGRPVPHGVARRAPLLLAGLAVFAVVSLIFTVPTHSVSRFHIPKSLKSKWSKLDPFHPPAHDPPPKQANDTYNGMSWYSDWKWLSNPFSSTITLDENRSLLPVLQRRPPIYCYYDHTVEKDEETKDAESDLLLTWRRAWWAQGFKPVILGPEEATHNPMYDELQTKTDFDPGLKTAIMQWLAWENMGGGLLSHYLTFPMGTHDAALLSWLRQGDRGEYPKLTQWEGMDGGLFAGPKTDVAAAIKLAMATTDGNKTKDFLSAIPAEKAKELFTLDTQKSVAFYDAKTVQTKYPKVADAIGKSGAAGLRQLNQLINGHLHAVWMSQFPDGIAVLKPLAQHSTHLIAPAYELAQRLAHCPETPLPASCPPNNAKCSPCVSAHPMKIATPIRYRNHTTVFTLGTVPHPYTTALLSQIPHSDRVSVPWLVRSSPRDPWLTAATKEIYTTGVSASTRVIRLKQAIASESGAARSLWFSAEREPLVPDDVDWRFGFAVPRNGSWAEEGRSQTPVPGPERRPPPPPADPKDGPVPKKEELDMEPGVLDKAREAVRSREKADVRVRAAVEAWNLADTEIWRFTRAFLARSRVERLKWEEEEARFAGGAGSEKGRRGGWGRWLDREKER</sequence>
<keyword evidence="2" id="KW-0472">Membrane</keyword>
<protein>
    <submittedName>
        <fullName evidence="3">Uncharacterized protein</fullName>
    </submittedName>
</protein>
<name>A0A1J7IK94_9PEZI</name>